<evidence type="ECO:0000259" key="3">
    <source>
        <dbReference type="Pfam" id="PF00501"/>
    </source>
</evidence>
<evidence type="ECO:0000256" key="1">
    <source>
        <dbReference type="ARBA" id="ARBA00006432"/>
    </source>
</evidence>
<dbReference type="GO" id="GO:0005886">
    <property type="term" value="C:plasma membrane"/>
    <property type="evidence" value="ECO:0007669"/>
    <property type="project" value="TreeGrafter"/>
</dbReference>
<dbReference type="InterPro" id="IPR000873">
    <property type="entry name" value="AMP-dep_synth/lig_dom"/>
</dbReference>
<dbReference type="PANTHER" id="PTHR22754">
    <property type="entry name" value="DISCO-INTERACTING PROTEIN 2 DIP2 -RELATED"/>
    <property type="match status" value="1"/>
</dbReference>
<organism evidence="4 5">
    <name type="scientific">Muricoccus pecuniae</name>
    <dbReference type="NCBI Taxonomy" id="693023"/>
    <lineage>
        <taxon>Bacteria</taxon>
        <taxon>Pseudomonadati</taxon>
        <taxon>Pseudomonadota</taxon>
        <taxon>Alphaproteobacteria</taxon>
        <taxon>Acetobacterales</taxon>
        <taxon>Roseomonadaceae</taxon>
        <taxon>Muricoccus</taxon>
    </lineage>
</organism>
<dbReference type="NCBIfam" id="NF006624">
    <property type="entry name" value="PRK09192.1"/>
    <property type="match status" value="1"/>
</dbReference>
<dbReference type="Gene3D" id="3.30.300.30">
    <property type="match status" value="1"/>
</dbReference>
<evidence type="ECO:0000313" key="4">
    <source>
        <dbReference type="EMBL" id="MBB5694063.1"/>
    </source>
</evidence>
<dbReference type="InterPro" id="IPR042099">
    <property type="entry name" value="ANL_N_sf"/>
</dbReference>
<evidence type="ECO:0000313" key="5">
    <source>
        <dbReference type="Proteomes" id="UP000580654"/>
    </source>
</evidence>
<dbReference type="EC" id="6.2.1.-" evidence="4"/>
<dbReference type="GO" id="GO:0016874">
    <property type="term" value="F:ligase activity"/>
    <property type="evidence" value="ECO:0007669"/>
    <property type="project" value="UniProtKB-KW"/>
</dbReference>
<dbReference type="Proteomes" id="UP000580654">
    <property type="component" value="Unassembled WGS sequence"/>
</dbReference>
<protein>
    <submittedName>
        <fullName evidence="4">Fatty-acyl-CoA synthase</fullName>
        <ecNumber evidence="4">6.2.1.-</ecNumber>
    </submittedName>
</protein>
<dbReference type="CDD" id="cd05931">
    <property type="entry name" value="FAAL"/>
    <property type="match status" value="1"/>
</dbReference>
<reference evidence="4 5" key="1">
    <citation type="submission" date="2020-08" db="EMBL/GenBank/DDBJ databases">
        <title>Genomic Encyclopedia of Type Strains, Phase IV (KMG-IV): sequencing the most valuable type-strain genomes for metagenomic binning, comparative biology and taxonomic classification.</title>
        <authorList>
            <person name="Goeker M."/>
        </authorList>
    </citation>
    <scope>NUCLEOTIDE SEQUENCE [LARGE SCALE GENOMIC DNA]</scope>
    <source>
        <strain evidence="4 5">DSM 25622</strain>
    </source>
</reference>
<feature type="domain" description="AMP-dependent synthetase/ligase" evidence="3">
    <location>
        <begin position="49"/>
        <end position="426"/>
    </location>
</feature>
<keyword evidence="2 4" id="KW-0436">Ligase</keyword>
<dbReference type="InterPro" id="IPR045851">
    <property type="entry name" value="AMP-bd_C_sf"/>
</dbReference>
<dbReference type="Pfam" id="PF00501">
    <property type="entry name" value="AMP-binding"/>
    <property type="match status" value="1"/>
</dbReference>
<dbReference type="Gene3D" id="3.40.50.12780">
    <property type="entry name" value="N-terminal domain of ligase-like"/>
    <property type="match status" value="1"/>
</dbReference>
<dbReference type="AlphaFoldDB" id="A0A840YIZ0"/>
<dbReference type="EMBL" id="JACIJD010000008">
    <property type="protein sequence ID" value="MBB5694063.1"/>
    <property type="molecule type" value="Genomic_DNA"/>
</dbReference>
<evidence type="ECO:0000256" key="2">
    <source>
        <dbReference type="ARBA" id="ARBA00022598"/>
    </source>
</evidence>
<comment type="caution">
    <text evidence="4">The sequence shown here is derived from an EMBL/GenBank/DDBJ whole genome shotgun (WGS) entry which is preliminary data.</text>
</comment>
<keyword evidence="5" id="KW-1185">Reference proteome</keyword>
<dbReference type="GO" id="GO:0006633">
    <property type="term" value="P:fatty acid biosynthetic process"/>
    <property type="evidence" value="ECO:0007669"/>
    <property type="project" value="TreeGrafter"/>
</dbReference>
<dbReference type="SUPFAM" id="SSF56801">
    <property type="entry name" value="Acetyl-CoA synthetase-like"/>
    <property type="match status" value="1"/>
</dbReference>
<dbReference type="GO" id="GO:0070566">
    <property type="term" value="F:adenylyltransferase activity"/>
    <property type="evidence" value="ECO:0007669"/>
    <property type="project" value="TreeGrafter"/>
</dbReference>
<comment type="similarity">
    <text evidence="1">Belongs to the ATP-dependent AMP-binding enzyme family.</text>
</comment>
<gene>
    <name evidence="4" type="ORF">FHS87_002103</name>
</gene>
<dbReference type="RefSeq" id="WP_184517423.1">
    <property type="nucleotide sequence ID" value="NZ_JACIJD010000008.1"/>
</dbReference>
<proteinExistence type="inferred from homology"/>
<accession>A0A840YIZ0</accession>
<dbReference type="InterPro" id="IPR040097">
    <property type="entry name" value="FAAL/FAAC"/>
</dbReference>
<name>A0A840YIZ0_9PROT</name>
<sequence>MAPPPLPTRSNLPQRLGDFANLAEALEYAAGGETGLSFHDGRGAVTCALPYRQLREEALDLAGRLLHAGLRRGERVAIVAETHPEVVAAFLACQHAGLVPALLPVPAAFGGREGYIDHIRRLAVAARASALFVPESLKPWLAPVAQEMGLKAFGRPSSLPPAPEGLPAPQPLGQEDIAYLQFSSGSTRFPVGVAVTGRALMENLRAILRHGLRVTPDDRAVSWLPLYHDMGLVGFLLAPMAGQVALDLLSPQEFARRPQLWLRLLSANRGTLSYSPSFGYELCVRRGRPDPAKGPPLDLSSWRAAGIGGDMIRPHVLARFAETFLPDGFRPGAFVPSYGMAEATLAISFAPPGAGVAVDTVDLDRLESEGFAAPPAAGGGRVRGFALCGPPLPGTEVEIRDPDGAALPERRVGRILVRGPGLMSGYDGRPEESAAALSPDGWLETGDLGYRLGGQIVITGRAKDLIIVNGRNLWPQDLEWSVEQAVSGLRSGDAAAFAVEEEGTERVVVLIEARGAPDEAGRERLAAEAAGTLRARHGVEALIVLVPPGSLPHTSSGKLSRALARSRYLKGAFARPAAELAALTR</sequence>
<dbReference type="PANTHER" id="PTHR22754:SF32">
    <property type="entry name" value="DISCO-INTERACTING PROTEIN 2"/>
    <property type="match status" value="1"/>
</dbReference>